<dbReference type="InterPro" id="IPR009097">
    <property type="entry name" value="Cyclic_Pdiesterase"/>
</dbReference>
<dbReference type="KEGG" id="temp:RBB75_01935"/>
<dbReference type="SUPFAM" id="SSF55144">
    <property type="entry name" value="LigT-like"/>
    <property type="match status" value="1"/>
</dbReference>
<name>A0AAU7ZE45_9BACT</name>
<protein>
    <submittedName>
        <fullName evidence="1">2'-5' RNA ligase family protein</fullName>
    </submittedName>
</protein>
<dbReference type="RefSeq" id="WP_353069351.1">
    <property type="nucleotide sequence ID" value="NZ_CP132932.1"/>
</dbReference>
<keyword evidence="1" id="KW-0436">Ligase</keyword>
<accession>A0AAU7ZE45</accession>
<dbReference type="Gene3D" id="3.90.1140.10">
    <property type="entry name" value="Cyclic phosphodiesterase"/>
    <property type="match status" value="1"/>
</dbReference>
<reference evidence="1" key="2">
    <citation type="journal article" date="2024" name="Environ. Microbiol.">
        <title>Genome analysis and description of Tunturibacter gen. nov. expands the diversity of Terriglobia in tundra soils.</title>
        <authorList>
            <person name="Messyasz A."/>
            <person name="Mannisto M.K."/>
            <person name="Kerkhof L.J."/>
            <person name="Haggblom M.M."/>
        </authorList>
    </citation>
    <scope>NUCLEOTIDE SEQUENCE</scope>
    <source>
        <strain evidence="1">M8UP23</strain>
    </source>
</reference>
<dbReference type="AlphaFoldDB" id="A0AAU7ZE45"/>
<gene>
    <name evidence="1" type="ORF">RBB75_01935</name>
</gene>
<dbReference type="Pfam" id="PF13563">
    <property type="entry name" value="2_5_RNA_ligase2"/>
    <property type="match status" value="1"/>
</dbReference>
<organism evidence="1">
    <name type="scientific">Tunturiibacter empetritectus</name>
    <dbReference type="NCBI Taxonomy" id="3069691"/>
    <lineage>
        <taxon>Bacteria</taxon>
        <taxon>Pseudomonadati</taxon>
        <taxon>Acidobacteriota</taxon>
        <taxon>Terriglobia</taxon>
        <taxon>Terriglobales</taxon>
        <taxon>Acidobacteriaceae</taxon>
        <taxon>Tunturiibacter</taxon>
    </lineage>
</organism>
<evidence type="ECO:0000313" key="1">
    <source>
        <dbReference type="EMBL" id="XCB27096.1"/>
    </source>
</evidence>
<proteinExistence type="predicted"/>
<dbReference type="EMBL" id="CP132932">
    <property type="protein sequence ID" value="XCB27096.1"/>
    <property type="molecule type" value="Genomic_DNA"/>
</dbReference>
<sequence length="189" mass="21596">MTMSWFGSADCGVDDDAQLFRAMTCLVTLRLDEASQRHFERLRRLHFPVARNLIPAHLTLFHRLPDVPEVRTALAEAARVEAKFAVEVTGVRSLGYGVAYTLASPVLQRLHGDLAGVFAAWLSAQDRQRFAPHIVVQNKATVEAARVLLEDLRQSFQPMRVEACGFDLWEYLGGPWRWLETFRFLRRED</sequence>
<dbReference type="GO" id="GO:0016874">
    <property type="term" value="F:ligase activity"/>
    <property type="evidence" value="ECO:0007669"/>
    <property type="project" value="UniProtKB-KW"/>
</dbReference>
<reference evidence="1" key="1">
    <citation type="submission" date="2023-08" db="EMBL/GenBank/DDBJ databases">
        <authorList>
            <person name="Messyasz A."/>
            <person name="Mannisto M.K."/>
            <person name="Kerkhof L.J."/>
            <person name="Haggblom M."/>
        </authorList>
    </citation>
    <scope>NUCLEOTIDE SEQUENCE</scope>
    <source>
        <strain evidence="1">M8UP23</strain>
    </source>
</reference>